<reference evidence="1" key="2">
    <citation type="journal article" date="2015" name="Data Brief">
        <title>Shoot transcriptome of the giant reed, Arundo donax.</title>
        <authorList>
            <person name="Barrero R.A."/>
            <person name="Guerrero F.D."/>
            <person name="Moolhuijzen P."/>
            <person name="Goolsby J.A."/>
            <person name="Tidwell J."/>
            <person name="Bellgard S.E."/>
            <person name="Bellgard M.I."/>
        </authorList>
    </citation>
    <scope>NUCLEOTIDE SEQUENCE</scope>
    <source>
        <tissue evidence="1">Shoot tissue taken approximately 20 cm above the soil surface</tissue>
    </source>
</reference>
<protein>
    <submittedName>
        <fullName evidence="1">Uncharacterized protein</fullName>
    </submittedName>
</protein>
<dbReference type="EMBL" id="GBRH01232715">
    <property type="protein sequence ID" value="JAD65180.1"/>
    <property type="molecule type" value="Transcribed_RNA"/>
</dbReference>
<organism evidence="1">
    <name type="scientific">Arundo donax</name>
    <name type="common">Giant reed</name>
    <name type="synonym">Donax arundinaceus</name>
    <dbReference type="NCBI Taxonomy" id="35708"/>
    <lineage>
        <taxon>Eukaryota</taxon>
        <taxon>Viridiplantae</taxon>
        <taxon>Streptophyta</taxon>
        <taxon>Embryophyta</taxon>
        <taxon>Tracheophyta</taxon>
        <taxon>Spermatophyta</taxon>
        <taxon>Magnoliopsida</taxon>
        <taxon>Liliopsida</taxon>
        <taxon>Poales</taxon>
        <taxon>Poaceae</taxon>
        <taxon>PACMAD clade</taxon>
        <taxon>Arundinoideae</taxon>
        <taxon>Arundineae</taxon>
        <taxon>Arundo</taxon>
    </lineage>
</organism>
<evidence type="ECO:0000313" key="1">
    <source>
        <dbReference type="EMBL" id="JAD65180.1"/>
    </source>
</evidence>
<reference evidence="1" key="1">
    <citation type="submission" date="2014-09" db="EMBL/GenBank/DDBJ databases">
        <authorList>
            <person name="Magalhaes I.L.F."/>
            <person name="Oliveira U."/>
            <person name="Santos F.R."/>
            <person name="Vidigal T.H.D.A."/>
            <person name="Brescovit A.D."/>
            <person name="Santos A.J."/>
        </authorList>
    </citation>
    <scope>NUCLEOTIDE SEQUENCE</scope>
    <source>
        <tissue evidence="1">Shoot tissue taken approximately 20 cm above the soil surface</tissue>
    </source>
</reference>
<dbReference type="AlphaFoldDB" id="A0A0A9BVK5"/>
<proteinExistence type="predicted"/>
<sequence>MLLKILYIVSSHQLYHACPLCSHRRHVITHVQSVA</sequence>
<name>A0A0A9BVK5_ARUDO</name>
<accession>A0A0A9BVK5</accession>